<gene>
    <name evidence="2" type="ORF">COW91_03400</name>
</gene>
<dbReference type="AlphaFoldDB" id="A0A2H0CFK0"/>
<evidence type="ECO:0000313" key="3">
    <source>
        <dbReference type="Proteomes" id="UP000229176"/>
    </source>
</evidence>
<dbReference type="EMBL" id="PCTI01000057">
    <property type="protein sequence ID" value="PIP68707.1"/>
    <property type="molecule type" value="Genomic_DNA"/>
</dbReference>
<evidence type="ECO:0000256" key="1">
    <source>
        <dbReference type="SAM" id="MobiDB-lite"/>
    </source>
</evidence>
<feature type="region of interest" description="Disordered" evidence="1">
    <location>
        <begin position="38"/>
        <end position="66"/>
    </location>
</feature>
<accession>A0A2H0CFK0</accession>
<proteinExistence type="predicted"/>
<evidence type="ECO:0000313" key="2">
    <source>
        <dbReference type="EMBL" id="PIP68707.1"/>
    </source>
</evidence>
<name>A0A2H0CFK0_9BACT</name>
<protein>
    <submittedName>
        <fullName evidence="2">Uncharacterized protein</fullName>
    </submittedName>
</protein>
<reference evidence="2 3" key="1">
    <citation type="submission" date="2017-09" db="EMBL/GenBank/DDBJ databases">
        <title>Depth-based differentiation of microbial function through sediment-hosted aquifers and enrichment of novel symbionts in the deep terrestrial subsurface.</title>
        <authorList>
            <person name="Probst A.J."/>
            <person name="Ladd B."/>
            <person name="Jarett J.K."/>
            <person name="Geller-Mcgrath D.E."/>
            <person name="Sieber C.M."/>
            <person name="Emerson J.B."/>
            <person name="Anantharaman K."/>
            <person name="Thomas B.C."/>
            <person name="Malmstrom R."/>
            <person name="Stieglmeier M."/>
            <person name="Klingl A."/>
            <person name="Woyke T."/>
            <person name="Ryan C.M."/>
            <person name="Banfield J.F."/>
        </authorList>
    </citation>
    <scope>NUCLEOTIDE SEQUENCE [LARGE SCALE GENOMIC DNA]</scope>
    <source>
        <strain evidence="2">CG22_combo_CG10-13_8_21_14_all_32_8</strain>
    </source>
</reference>
<sequence>MRKKEEVPQKENDQQPVLVIEDDETGFYERSPDFFGSWNRDSRKSKKSAYIMRRSGKINRGGKFPG</sequence>
<comment type="caution">
    <text evidence="2">The sequence shown here is derived from an EMBL/GenBank/DDBJ whole genome shotgun (WGS) entry which is preliminary data.</text>
</comment>
<dbReference type="Proteomes" id="UP000229176">
    <property type="component" value="Unassembled WGS sequence"/>
</dbReference>
<organism evidence="2 3">
    <name type="scientific">Candidatus Nomurabacteria bacterium CG22_combo_CG10-13_8_21_14_all_32_8</name>
    <dbReference type="NCBI Taxonomy" id="1974732"/>
    <lineage>
        <taxon>Bacteria</taxon>
        <taxon>Candidatus Nomuraibacteriota</taxon>
    </lineage>
</organism>